<reference evidence="2 3" key="1">
    <citation type="submission" date="2024-09" db="EMBL/GenBank/DDBJ databases">
        <authorList>
            <person name="Salinas-Garcia M.A."/>
            <person name="Prieme A."/>
        </authorList>
    </citation>
    <scope>NUCLEOTIDE SEQUENCE [LARGE SCALE GENOMIC DNA]</scope>
    <source>
        <strain evidence="2 3">DSM 21081</strain>
    </source>
</reference>
<accession>A0ABV4UM99</accession>
<organism evidence="2 3">
    <name type="scientific">Arthrobacter halodurans</name>
    <dbReference type="NCBI Taxonomy" id="516699"/>
    <lineage>
        <taxon>Bacteria</taxon>
        <taxon>Bacillati</taxon>
        <taxon>Actinomycetota</taxon>
        <taxon>Actinomycetes</taxon>
        <taxon>Micrococcales</taxon>
        <taxon>Micrococcaceae</taxon>
        <taxon>Arthrobacter</taxon>
    </lineage>
</organism>
<evidence type="ECO:0000313" key="2">
    <source>
        <dbReference type="EMBL" id="MFB0833392.1"/>
    </source>
</evidence>
<evidence type="ECO:0000313" key="3">
    <source>
        <dbReference type="Proteomes" id="UP001575652"/>
    </source>
</evidence>
<dbReference type="CDD" id="cd11614">
    <property type="entry name" value="SAF_CpaB_FlgA_like"/>
    <property type="match status" value="1"/>
</dbReference>
<keyword evidence="1" id="KW-0812">Transmembrane</keyword>
<feature type="transmembrane region" description="Helical" evidence="1">
    <location>
        <begin position="24"/>
        <end position="45"/>
    </location>
</feature>
<dbReference type="Proteomes" id="UP001575652">
    <property type="component" value="Unassembled WGS sequence"/>
</dbReference>
<comment type="caution">
    <text evidence="2">The sequence shown here is derived from an EMBL/GenBank/DDBJ whole genome shotgun (WGS) entry which is preliminary data.</text>
</comment>
<keyword evidence="1" id="KW-1133">Transmembrane helix</keyword>
<name>A0ABV4UM99_9MICC</name>
<keyword evidence="1" id="KW-0472">Membrane</keyword>
<sequence>MEKEAAPTDGARRLRKPGWRDTRLVVGVLLVLASVAGVVALVAALDRTVPMYVARDDISLGERVDASRLSVVDVRLDAAARNYLSAQADLDAGAQANTLIRAGELVPLRALGVPDASLRKPVTIELERSLPQAVAVGSRVDVWAGERDRSSNSYGQPALLLPAAEVSALRPLDSGFGGTGGTVLEVLVEDAQLAALLDALANEASITVVHNPGGAP</sequence>
<dbReference type="RefSeq" id="WP_373970547.1">
    <property type="nucleotide sequence ID" value="NZ_JBHDLJ010000001.1"/>
</dbReference>
<protein>
    <submittedName>
        <fullName evidence="2">SAF domain-containing protein</fullName>
    </submittedName>
</protein>
<proteinExistence type="predicted"/>
<evidence type="ECO:0000256" key="1">
    <source>
        <dbReference type="SAM" id="Phobius"/>
    </source>
</evidence>
<dbReference type="EMBL" id="JBHDLJ010000001">
    <property type="protein sequence ID" value="MFB0833392.1"/>
    <property type="molecule type" value="Genomic_DNA"/>
</dbReference>
<keyword evidence="3" id="KW-1185">Reference proteome</keyword>
<gene>
    <name evidence="2" type="ORF">ACETWP_02220</name>
</gene>